<feature type="domain" description="THAP-type" evidence="6">
    <location>
        <begin position="1"/>
        <end position="81"/>
    </location>
</feature>
<comment type="caution">
    <text evidence="7">The sequence shown here is derived from an EMBL/GenBank/DDBJ whole genome shotgun (WGS) entry which is preliminary data.</text>
</comment>
<keyword evidence="4 5" id="KW-0238">DNA-binding</keyword>
<reference evidence="7 8" key="1">
    <citation type="submission" date="2024-05" db="EMBL/GenBank/DDBJ databases">
        <title>Genetic variation in Jamaican populations of the coffee berry borer (Hypothenemus hampei).</title>
        <authorList>
            <person name="Errbii M."/>
            <person name="Myrie A."/>
        </authorList>
    </citation>
    <scope>NUCLEOTIDE SEQUENCE [LARGE SCALE GENOMIC DNA]</scope>
    <source>
        <strain evidence="7">JA-Hopewell-2020-01-JO</strain>
        <tissue evidence="7">Whole body</tissue>
    </source>
</reference>
<dbReference type="EMBL" id="JBDJPC010000004">
    <property type="protein sequence ID" value="KAL1505966.1"/>
    <property type="molecule type" value="Genomic_DNA"/>
</dbReference>
<dbReference type="GO" id="GO:0008270">
    <property type="term" value="F:zinc ion binding"/>
    <property type="evidence" value="ECO:0007669"/>
    <property type="project" value="UniProtKB-KW"/>
</dbReference>
<keyword evidence="2 5" id="KW-0863">Zinc-finger</keyword>
<dbReference type="PROSITE" id="PS50950">
    <property type="entry name" value="ZF_THAP"/>
    <property type="match status" value="1"/>
</dbReference>
<evidence type="ECO:0000256" key="2">
    <source>
        <dbReference type="ARBA" id="ARBA00022771"/>
    </source>
</evidence>
<dbReference type="Proteomes" id="UP001566132">
    <property type="component" value="Unassembled WGS sequence"/>
</dbReference>
<dbReference type="PANTHER" id="PTHR46927">
    <property type="entry name" value="AGAP005574-PA"/>
    <property type="match status" value="1"/>
</dbReference>
<sequence length="94" mass="11061">MALSCYLCKRKRQKGNITLHQFPKNICVRKAWATFCKLNTERDNLNNLRLCSSHFTNNDFKTSEAEGKKRYLKHDAMPSIYIFSKRRGGEEVLF</sequence>
<gene>
    <name evidence="7" type="ORF">ABEB36_005409</name>
</gene>
<keyword evidence="3" id="KW-0862">Zinc</keyword>
<dbReference type="InterPro" id="IPR052224">
    <property type="entry name" value="THAP_domain_protein"/>
</dbReference>
<keyword evidence="1" id="KW-0479">Metal-binding</keyword>
<dbReference type="InterPro" id="IPR006612">
    <property type="entry name" value="THAP_Znf"/>
</dbReference>
<name>A0ABD1EYQ5_HYPHA</name>
<evidence type="ECO:0000313" key="8">
    <source>
        <dbReference type="Proteomes" id="UP001566132"/>
    </source>
</evidence>
<dbReference type="GO" id="GO:0003677">
    <property type="term" value="F:DNA binding"/>
    <property type="evidence" value="ECO:0007669"/>
    <property type="project" value="UniProtKB-UniRule"/>
</dbReference>
<dbReference type="PANTHER" id="PTHR46927:SF3">
    <property type="entry name" value="THAP-TYPE DOMAIN-CONTAINING PROTEIN"/>
    <property type="match status" value="1"/>
</dbReference>
<protein>
    <recommendedName>
        <fullName evidence="6">THAP-type domain-containing protein</fullName>
    </recommendedName>
</protein>
<dbReference type="Pfam" id="PF05485">
    <property type="entry name" value="THAP"/>
    <property type="match status" value="1"/>
</dbReference>
<evidence type="ECO:0000259" key="6">
    <source>
        <dbReference type="PROSITE" id="PS50950"/>
    </source>
</evidence>
<evidence type="ECO:0000256" key="3">
    <source>
        <dbReference type="ARBA" id="ARBA00022833"/>
    </source>
</evidence>
<proteinExistence type="predicted"/>
<dbReference type="AlphaFoldDB" id="A0ABD1EYQ5"/>
<dbReference type="SMART" id="SM00692">
    <property type="entry name" value="DM3"/>
    <property type="match status" value="1"/>
</dbReference>
<evidence type="ECO:0000256" key="4">
    <source>
        <dbReference type="ARBA" id="ARBA00023125"/>
    </source>
</evidence>
<accession>A0ABD1EYQ5</accession>
<dbReference type="SUPFAM" id="SSF57716">
    <property type="entry name" value="Glucocorticoid receptor-like (DNA-binding domain)"/>
    <property type="match status" value="1"/>
</dbReference>
<organism evidence="7 8">
    <name type="scientific">Hypothenemus hampei</name>
    <name type="common">Coffee berry borer</name>
    <dbReference type="NCBI Taxonomy" id="57062"/>
    <lineage>
        <taxon>Eukaryota</taxon>
        <taxon>Metazoa</taxon>
        <taxon>Ecdysozoa</taxon>
        <taxon>Arthropoda</taxon>
        <taxon>Hexapoda</taxon>
        <taxon>Insecta</taxon>
        <taxon>Pterygota</taxon>
        <taxon>Neoptera</taxon>
        <taxon>Endopterygota</taxon>
        <taxon>Coleoptera</taxon>
        <taxon>Polyphaga</taxon>
        <taxon>Cucujiformia</taxon>
        <taxon>Curculionidae</taxon>
        <taxon>Scolytinae</taxon>
        <taxon>Hypothenemus</taxon>
    </lineage>
</organism>
<dbReference type="Gene3D" id="6.20.210.20">
    <property type="entry name" value="THAP domain"/>
    <property type="match status" value="1"/>
</dbReference>
<dbReference type="InterPro" id="IPR038441">
    <property type="entry name" value="THAP_Znf_sf"/>
</dbReference>
<evidence type="ECO:0000256" key="5">
    <source>
        <dbReference type="PROSITE-ProRule" id="PRU00309"/>
    </source>
</evidence>
<dbReference type="SMART" id="SM00980">
    <property type="entry name" value="THAP"/>
    <property type="match status" value="1"/>
</dbReference>
<evidence type="ECO:0000313" key="7">
    <source>
        <dbReference type="EMBL" id="KAL1505966.1"/>
    </source>
</evidence>
<keyword evidence="8" id="KW-1185">Reference proteome</keyword>
<evidence type="ECO:0000256" key="1">
    <source>
        <dbReference type="ARBA" id="ARBA00022723"/>
    </source>
</evidence>